<reference evidence="1" key="2">
    <citation type="submission" date="2023-05" db="EMBL/GenBank/DDBJ databases">
        <authorList>
            <person name="Fouks B."/>
        </authorList>
    </citation>
    <scope>NUCLEOTIDE SEQUENCE</scope>
    <source>
        <strain evidence="1">Stay&amp;Tobe</strain>
        <tissue evidence="1">Testes</tissue>
    </source>
</reference>
<reference evidence="1" key="1">
    <citation type="journal article" date="2023" name="IScience">
        <title>Live-bearing cockroach genome reveals convergent evolutionary mechanisms linked to viviparity in insects and beyond.</title>
        <authorList>
            <person name="Fouks B."/>
            <person name="Harrison M.C."/>
            <person name="Mikhailova A.A."/>
            <person name="Marchal E."/>
            <person name="English S."/>
            <person name="Carruthers M."/>
            <person name="Jennings E.C."/>
            <person name="Chiamaka E.L."/>
            <person name="Frigard R.A."/>
            <person name="Pippel M."/>
            <person name="Attardo G.M."/>
            <person name="Benoit J.B."/>
            <person name="Bornberg-Bauer E."/>
            <person name="Tobe S.S."/>
        </authorList>
    </citation>
    <scope>NUCLEOTIDE SEQUENCE</scope>
    <source>
        <strain evidence="1">Stay&amp;Tobe</strain>
    </source>
</reference>
<accession>A0AAD8EPD6</accession>
<dbReference type="AlphaFoldDB" id="A0AAD8EPD6"/>
<feature type="non-terminal residue" evidence="1">
    <location>
        <position position="1"/>
    </location>
</feature>
<evidence type="ECO:0000313" key="2">
    <source>
        <dbReference type="Proteomes" id="UP001233999"/>
    </source>
</evidence>
<comment type="caution">
    <text evidence="1">The sequence shown here is derived from an EMBL/GenBank/DDBJ whole genome shotgun (WGS) entry which is preliminary data.</text>
</comment>
<gene>
    <name evidence="1" type="ORF">L9F63_011955</name>
</gene>
<name>A0AAD8EPD6_DIPPU</name>
<protein>
    <submittedName>
        <fullName evidence="1">Uncharacterized protein</fullName>
    </submittedName>
</protein>
<organism evidence="1 2">
    <name type="scientific">Diploptera punctata</name>
    <name type="common">Pacific beetle cockroach</name>
    <dbReference type="NCBI Taxonomy" id="6984"/>
    <lineage>
        <taxon>Eukaryota</taxon>
        <taxon>Metazoa</taxon>
        <taxon>Ecdysozoa</taxon>
        <taxon>Arthropoda</taxon>
        <taxon>Hexapoda</taxon>
        <taxon>Insecta</taxon>
        <taxon>Pterygota</taxon>
        <taxon>Neoptera</taxon>
        <taxon>Polyneoptera</taxon>
        <taxon>Dictyoptera</taxon>
        <taxon>Blattodea</taxon>
        <taxon>Blaberoidea</taxon>
        <taxon>Blaberidae</taxon>
        <taxon>Diplopterinae</taxon>
        <taxon>Diploptera</taxon>
    </lineage>
</organism>
<dbReference type="Proteomes" id="UP001233999">
    <property type="component" value="Unassembled WGS sequence"/>
</dbReference>
<evidence type="ECO:0000313" key="1">
    <source>
        <dbReference type="EMBL" id="KAJ9597012.1"/>
    </source>
</evidence>
<dbReference type="EMBL" id="JASPKZ010001948">
    <property type="protein sequence ID" value="KAJ9597012.1"/>
    <property type="molecule type" value="Genomic_DNA"/>
</dbReference>
<keyword evidence="2" id="KW-1185">Reference proteome</keyword>
<proteinExistence type="predicted"/>
<sequence>KHKYEIACSENTVMCELEGTLKDHVMRLETHNKLPYELRSVSHGKQNYTYKEQNEIQMEGSTEVQKKYFVLVSDYVTQQLEQQ</sequence>
<feature type="non-terminal residue" evidence="1">
    <location>
        <position position="83"/>
    </location>
</feature>